<reference evidence="3 4" key="1">
    <citation type="submission" date="2016-08" db="EMBL/GenBank/DDBJ databases">
        <title>Hymenobacter coccineus sp. nov., Hymenobacter lapidarius sp. nov. and Hymenobacter glacialis sp. nov., isolated from Antarctic soil.</title>
        <authorList>
            <person name="Sedlacek I."/>
            <person name="Kralova S."/>
            <person name="Kyrova K."/>
            <person name="Maslanova I."/>
            <person name="Stankova E."/>
            <person name="Vrbovska V."/>
            <person name="Nemec M."/>
            <person name="Bartak M."/>
            <person name="Svec P."/>
            <person name="Busse H.-J."/>
            <person name="Pantucek R."/>
        </authorList>
    </citation>
    <scope>NUCLEOTIDE SEQUENCE [LARGE SCALE GENOMIC DNA]</scope>
    <source>
        <strain evidence="3 4">CCM 8648</strain>
    </source>
</reference>
<dbReference type="Gene3D" id="3.40.50.620">
    <property type="entry name" value="HUPs"/>
    <property type="match status" value="1"/>
</dbReference>
<organism evidence="3 4">
    <name type="scientific">Hymenobacter glacialis</name>
    <dbReference type="NCBI Taxonomy" id="1908236"/>
    <lineage>
        <taxon>Bacteria</taxon>
        <taxon>Pseudomonadati</taxon>
        <taxon>Bacteroidota</taxon>
        <taxon>Cytophagia</taxon>
        <taxon>Cytophagales</taxon>
        <taxon>Hymenobacteraceae</taxon>
        <taxon>Hymenobacter</taxon>
    </lineage>
</organism>
<accession>A0A1G1T7I3</accession>
<dbReference type="GO" id="GO:0000270">
    <property type="term" value="P:peptidoglycan metabolic process"/>
    <property type="evidence" value="ECO:0007669"/>
    <property type="project" value="TreeGrafter"/>
</dbReference>
<dbReference type="InterPro" id="IPR003848">
    <property type="entry name" value="DUF218"/>
</dbReference>
<dbReference type="PANTHER" id="PTHR30336">
    <property type="entry name" value="INNER MEMBRANE PROTEIN, PROBABLE PERMEASE"/>
    <property type="match status" value="1"/>
</dbReference>
<dbReference type="InterPro" id="IPR014729">
    <property type="entry name" value="Rossmann-like_a/b/a_fold"/>
</dbReference>
<dbReference type="EMBL" id="MDZC01000046">
    <property type="protein sequence ID" value="OGX86826.1"/>
    <property type="molecule type" value="Genomic_DNA"/>
</dbReference>
<dbReference type="Pfam" id="PF02698">
    <property type="entry name" value="DUF218"/>
    <property type="match status" value="1"/>
</dbReference>
<keyword evidence="1" id="KW-0812">Transmembrane</keyword>
<dbReference type="OrthoDB" id="9782395at2"/>
<dbReference type="InterPro" id="IPR051599">
    <property type="entry name" value="Cell_Envelope_Assoc"/>
</dbReference>
<feature type="domain" description="DUF218" evidence="2">
    <location>
        <begin position="98"/>
        <end position="245"/>
    </location>
</feature>
<comment type="caution">
    <text evidence="3">The sequence shown here is derived from an EMBL/GenBank/DDBJ whole genome shotgun (WGS) entry which is preliminary data.</text>
</comment>
<proteinExistence type="predicted"/>
<dbReference type="AlphaFoldDB" id="A0A1G1T7I3"/>
<protein>
    <recommendedName>
        <fullName evidence="2">DUF218 domain-containing protein</fullName>
    </recommendedName>
</protein>
<gene>
    <name evidence="3" type="ORF">BEN48_00195</name>
</gene>
<keyword evidence="4" id="KW-1185">Reference proteome</keyword>
<name>A0A1G1T7I3_9BACT</name>
<sequence>MFFLLSKVLDFVLLPTVWLLVLLVAALVARQPRRKRQWLVAALVVFLLSTNTALVNEAMLAWERPPVPLAALPAQADAAVLLTGITGVNKSPHDRVYLGQGADRLTHALWLYRAGRVRRIIISGGSGALLRKAHTEADDLATLLRLTGVPARDLLIEEQSRNTHENAHYTKELLAQHPDIKSLVLVTSAFHQRRAMGCFEKVGLHPVAFPAGYRSSDRLATLEYWLLPSPGAMQEFSVLVHEVAGWLTYRLLGYL</sequence>
<dbReference type="CDD" id="cd06259">
    <property type="entry name" value="YdcF-like"/>
    <property type="match status" value="1"/>
</dbReference>
<dbReference type="STRING" id="1908236.BEN48_00195"/>
<evidence type="ECO:0000313" key="3">
    <source>
        <dbReference type="EMBL" id="OGX86826.1"/>
    </source>
</evidence>
<dbReference type="RefSeq" id="WP_070733406.1">
    <property type="nucleotide sequence ID" value="NZ_MDZC01000046.1"/>
</dbReference>
<dbReference type="PANTHER" id="PTHR30336:SF4">
    <property type="entry name" value="ENVELOPE BIOGENESIS FACTOR ELYC"/>
    <property type="match status" value="1"/>
</dbReference>
<evidence type="ECO:0000256" key="1">
    <source>
        <dbReference type="SAM" id="Phobius"/>
    </source>
</evidence>
<dbReference type="GO" id="GO:0005886">
    <property type="term" value="C:plasma membrane"/>
    <property type="evidence" value="ECO:0007669"/>
    <property type="project" value="TreeGrafter"/>
</dbReference>
<evidence type="ECO:0000313" key="4">
    <source>
        <dbReference type="Proteomes" id="UP000177791"/>
    </source>
</evidence>
<keyword evidence="1" id="KW-0472">Membrane</keyword>
<dbReference type="GO" id="GO:0043164">
    <property type="term" value="P:Gram-negative-bacterium-type cell wall biogenesis"/>
    <property type="evidence" value="ECO:0007669"/>
    <property type="project" value="TreeGrafter"/>
</dbReference>
<dbReference type="Proteomes" id="UP000177791">
    <property type="component" value="Unassembled WGS sequence"/>
</dbReference>
<feature type="transmembrane region" description="Helical" evidence="1">
    <location>
        <begin position="12"/>
        <end position="29"/>
    </location>
</feature>
<evidence type="ECO:0000259" key="2">
    <source>
        <dbReference type="Pfam" id="PF02698"/>
    </source>
</evidence>
<feature type="transmembrane region" description="Helical" evidence="1">
    <location>
        <begin position="38"/>
        <end position="62"/>
    </location>
</feature>
<keyword evidence="1" id="KW-1133">Transmembrane helix</keyword>